<organism evidence="1 2">
    <name type="scientific">Pseudomonas hunanensis</name>
    <dbReference type="NCBI Taxonomy" id="1247546"/>
    <lineage>
        <taxon>Bacteria</taxon>
        <taxon>Pseudomonadati</taxon>
        <taxon>Pseudomonadota</taxon>
        <taxon>Gammaproteobacteria</taxon>
        <taxon>Pseudomonadales</taxon>
        <taxon>Pseudomonadaceae</taxon>
        <taxon>Pseudomonas</taxon>
    </lineage>
</organism>
<evidence type="ECO:0000313" key="1">
    <source>
        <dbReference type="EMBL" id="MDR6714468.1"/>
    </source>
</evidence>
<keyword evidence="2" id="KW-1185">Reference proteome</keyword>
<protein>
    <submittedName>
        <fullName evidence="1">Uncharacterized protein</fullName>
    </submittedName>
</protein>
<evidence type="ECO:0000313" key="2">
    <source>
        <dbReference type="Proteomes" id="UP001259587"/>
    </source>
</evidence>
<proteinExistence type="predicted"/>
<accession>A0ACC6K7R9</accession>
<sequence length="122" mass="14047">MHADTWNVAIGAQGELGMQEHMMNTEQHIRAYLAESFAAWQLNPDTTYVNGLFDKIHEQMAVSRTLVEEGLHWFERAEEPTYDQGLVGLFYAPDTFDPVDRVHGLELRHVERIFGEMIASLR</sequence>
<dbReference type="Proteomes" id="UP001259587">
    <property type="component" value="Unassembled WGS sequence"/>
</dbReference>
<reference evidence="1" key="1">
    <citation type="submission" date="2023-07" db="EMBL/GenBank/DDBJ databases">
        <title>Sorghum-associated microbial communities from plants grown in Nebraska, USA.</title>
        <authorList>
            <person name="Schachtman D."/>
        </authorList>
    </citation>
    <scope>NUCLEOTIDE SEQUENCE</scope>
    <source>
        <strain evidence="1">BE56</strain>
    </source>
</reference>
<comment type="caution">
    <text evidence="1">The sequence shown here is derived from an EMBL/GenBank/DDBJ whole genome shotgun (WGS) entry which is preliminary data.</text>
</comment>
<dbReference type="EMBL" id="JAVDTH010000028">
    <property type="protein sequence ID" value="MDR6714468.1"/>
    <property type="molecule type" value="Genomic_DNA"/>
</dbReference>
<name>A0ACC6K7R9_9PSED</name>
<gene>
    <name evidence="1" type="ORF">J2W83_004100</name>
</gene>